<dbReference type="AlphaFoldDB" id="A0A0R3R390"/>
<protein>
    <submittedName>
        <fullName evidence="1 3">Uncharacterized protein</fullName>
    </submittedName>
</protein>
<dbReference type="Proteomes" id="UP000280834">
    <property type="component" value="Unassembled WGS sequence"/>
</dbReference>
<evidence type="ECO:0000313" key="2">
    <source>
        <dbReference type="Proteomes" id="UP000280834"/>
    </source>
</evidence>
<proteinExistence type="predicted"/>
<keyword evidence="2" id="KW-1185">Reference proteome</keyword>
<dbReference type="EMBL" id="UZAG01019202">
    <property type="protein sequence ID" value="VDO42758.1"/>
    <property type="molecule type" value="Genomic_DNA"/>
</dbReference>
<dbReference type="WBParaSite" id="BTMF_0001448001-mRNA-1">
    <property type="protein sequence ID" value="BTMF_0001448001-mRNA-1"/>
    <property type="gene ID" value="BTMF_0001448001"/>
</dbReference>
<reference evidence="3" key="1">
    <citation type="submission" date="2017-02" db="UniProtKB">
        <authorList>
            <consortium name="WormBaseParasite"/>
        </authorList>
    </citation>
    <scope>IDENTIFICATION</scope>
</reference>
<evidence type="ECO:0000313" key="1">
    <source>
        <dbReference type="EMBL" id="VDO42758.1"/>
    </source>
</evidence>
<name>A0A0R3R390_9BILA</name>
<reference evidence="1 2" key="2">
    <citation type="submission" date="2018-11" db="EMBL/GenBank/DDBJ databases">
        <authorList>
            <consortium name="Pathogen Informatics"/>
        </authorList>
    </citation>
    <scope>NUCLEOTIDE SEQUENCE [LARGE SCALE GENOMIC DNA]</scope>
</reference>
<evidence type="ECO:0000313" key="3">
    <source>
        <dbReference type="WBParaSite" id="BTMF_0001448001-mRNA-1"/>
    </source>
</evidence>
<dbReference type="STRING" id="42155.A0A0R3R390"/>
<gene>
    <name evidence="1" type="ORF">BTMF_LOCUS12476</name>
</gene>
<organism evidence="3">
    <name type="scientific">Brugia timori</name>
    <dbReference type="NCBI Taxonomy" id="42155"/>
    <lineage>
        <taxon>Eukaryota</taxon>
        <taxon>Metazoa</taxon>
        <taxon>Ecdysozoa</taxon>
        <taxon>Nematoda</taxon>
        <taxon>Chromadorea</taxon>
        <taxon>Rhabditida</taxon>
        <taxon>Spirurina</taxon>
        <taxon>Spiruromorpha</taxon>
        <taxon>Filarioidea</taxon>
        <taxon>Onchocercidae</taxon>
        <taxon>Brugia</taxon>
    </lineage>
</organism>
<sequence length="149" mass="17394">MSPRIDLEEEEETSRLLRKHFYDGNKIVLPLSKSATLQLLNHWVQQAASGFMAAFASKRMKRFNTRNGEQFHYCSQEANSITKHAKCVVDLLMLEKTQSFPFFNFAQSLEGFLRISRADGQTKIRKSGNAKRKYEMLKYLPTWKITLRK</sequence>
<accession>A0A0R3R390</accession>